<dbReference type="AlphaFoldDB" id="A0A8J2NQD2"/>
<evidence type="ECO:0000313" key="4">
    <source>
        <dbReference type="Proteomes" id="UP000708208"/>
    </source>
</evidence>
<feature type="compositionally biased region" description="Polar residues" evidence="1">
    <location>
        <begin position="154"/>
        <end position="164"/>
    </location>
</feature>
<feature type="compositionally biased region" description="Basic residues" evidence="1">
    <location>
        <begin position="140"/>
        <end position="149"/>
    </location>
</feature>
<feature type="compositionally biased region" description="Acidic residues" evidence="1">
    <location>
        <begin position="99"/>
        <end position="108"/>
    </location>
</feature>
<keyword evidence="2" id="KW-0732">Signal</keyword>
<sequence>MELKTSIFLVLTLYILTLALQVTSRPHGGYQSHRHHSSHHQHHHTPSRHRNYNDNDSSSSSSDNNNNNNEELESLGPDTLPEASASVKMRAKSWHHTSEDDDDYDDDEGGRHAYLMTTNNKETETRDEDSAINSAFEKHMRPHHHHQSSHSHPEVTNNNDNSKPLEQLPEHDVYAYQLPSNLWFIVRYAKDSEGHIEKYMNIVASFTNYLDKLTEGVRTVSVNVKGVETVFRLTAKHKPYQAQSGSSPSSES</sequence>
<reference evidence="3" key="1">
    <citation type="submission" date="2021-06" db="EMBL/GenBank/DDBJ databases">
        <authorList>
            <person name="Hodson N. C."/>
            <person name="Mongue J. A."/>
            <person name="Jaron S. K."/>
        </authorList>
    </citation>
    <scope>NUCLEOTIDE SEQUENCE</scope>
</reference>
<accession>A0A8J2NQD2</accession>
<feature type="compositionally biased region" description="Low complexity" evidence="1">
    <location>
        <begin position="54"/>
        <end position="69"/>
    </location>
</feature>
<evidence type="ECO:0000256" key="2">
    <source>
        <dbReference type="SAM" id="SignalP"/>
    </source>
</evidence>
<evidence type="ECO:0000313" key="3">
    <source>
        <dbReference type="EMBL" id="CAG7717843.1"/>
    </source>
</evidence>
<organism evidence="3 4">
    <name type="scientific">Allacma fusca</name>
    <dbReference type="NCBI Taxonomy" id="39272"/>
    <lineage>
        <taxon>Eukaryota</taxon>
        <taxon>Metazoa</taxon>
        <taxon>Ecdysozoa</taxon>
        <taxon>Arthropoda</taxon>
        <taxon>Hexapoda</taxon>
        <taxon>Collembola</taxon>
        <taxon>Symphypleona</taxon>
        <taxon>Sminthuridae</taxon>
        <taxon>Allacma</taxon>
    </lineage>
</organism>
<gene>
    <name evidence="3" type="ORF">AFUS01_LOCUS7280</name>
</gene>
<feature type="region of interest" description="Disordered" evidence="1">
    <location>
        <begin position="26"/>
        <end position="166"/>
    </location>
</feature>
<dbReference type="Proteomes" id="UP000708208">
    <property type="component" value="Unassembled WGS sequence"/>
</dbReference>
<dbReference type="OrthoDB" id="10452717at2759"/>
<feature type="chain" id="PRO_5035262357" evidence="2">
    <location>
        <begin position="20"/>
        <end position="252"/>
    </location>
</feature>
<feature type="compositionally biased region" description="Basic residues" evidence="1">
    <location>
        <begin position="32"/>
        <end position="50"/>
    </location>
</feature>
<dbReference type="EMBL" id="CAJVCH010049071">
    <property type="protein sequence ID" value="CAG7717843.1"/>
    <property type="molecule type" value="Genomic_DNA"/>
</dbReference>
<name>A0A8J2NQD2_9HEXA</name>
<feature type="signal peptide" evidence="2">
    <location>
        <begin position="1"/>
        <end position="19"/>
    </location>
</feature>
<proteinExistence type="predicted"/>
<protein>
    <submittedName>
        <fullName evidence="3">Uncharacterized protein</fullName>
    </submittedName>
</protein>
<keyword evidence="4" id="KW-1185">Reference proteome</keyword>
<comment type="caution">
    <text evidence="3">The sequence shown here is derived from an EMBL/GenBank/DDBJ whole genome shotgun (WGS) entry which is preliminary data.</text>
</comment>
<evidence type="ECO:0000256" key="1">
    <source>
        <dbReference type="SAM" id="MobiDB-lite"/>
    </source>
</evidence>